<accession>A0AAV0LA29</accession>
<dbReference type="PANTHER" id="PTHR34685">
    <property type="entry name" value="RED CHLOROPHYLL CATABOLITE REDUCTASE, CHLOROPLASTIC"/>
    <property type="match status" value="1"/>
</dbReference>
<dbReference type="GO" id="GO:0051743">
    <property type="term" value="F:red chlorophyll catabolite reductase activity"/>
    <property type="evidence" value="ECO:0007669"/>
    <property type="project" value="InterPro"/>
</dbReference>
<dbReference type="AlphaFoldDB" id="A0AAV0LA29"/>
<gene>
    <name evidence="1" type="ORF">LITE_LOCUS22493</name>
</gene>
<dbReference type="Gene3D" id="3.40.1500.20">
    <property type="match status" value="1"/>
</dbReference>
<sequence>MAVRITSASFFSFTGLSSSRFPSKSLPLLTSSSPNSPATKTTSFVALSSPSPLMADDDDRLKFMDFPFASGPIRDAMVDLVSTVENRLAAHLLPSTLPPDAQYCRNDPGTAHASLHIRPGHHSSPVDFILGSWLHCKLPTGMGSLNITSLSAYLNTSTDAPNLLIELIQSSPDTLIFILDLPPRKDPVFHPDYLHEFYEQTNLDSHRQLLEKLPEVRPYFSSSLYLRSVLSPTAIIVRIQGGGTGRVEEIVKEYVHPVAKEVVGIWLEKCALEKRELGAEELVCLKKRDGLIKSKTIEIDLGSNLPRLFVLTNTETELYDMKNQTIRTPEFTWYPWI</sequence>
<evidence type="ECO:0000313" key="2">
    <source>
        <dbReference type="Proteomes" id="UP001154282"/>
    </source>
</evidence>
<evidence type="ECO:0000313" key="1">
    <source>
        <dbReference type="EMBL" id="CAI0430199.1"/>
    </source>
</evidence>
<keyword evidence="2" id="KW-1185">Reference proteome</keyword>
<dbReference type="EMBL" id="CAMGYJ010000006">
    <property type="protein sequence ID" value="CAI0430199.1"/>
    <property type="molecule type" value="Genomic_DNA"/>
</dbReference>
<comment type="caution">
    <text evidence="1">The sequence shown here is derived from an EMBL/GenBank/DDBJ whole genome shotgun (WGS) entry which is preliminary data.</text>
</comment>
<reference evidence="1" key="1">
    <citation type="submission" date="2022-08" db="EMBL/GenBank/DDBJ databases">
        <authorList>
            <person name="Gutierrez-Valencia J."/>
        </authorList>
    </citation>
    <scope>NUCLEOTIDE SEQUENCE</scope>
</reference>
<dbReference type="Pfam" id="PF06405">
    <property type="entry name" value="RCC_reductase"/>
    <property type="match status" value="1"/>
</dbReference>
<dbReference type="GO" id="GO:0015996">
    <property type="term" value="P:chlorophyll catabolic process"/>
    <property type="evidence" value="ECO:0007669"/>
    <property type="project" value="TreeGrafter"/>
</dbReference>
<proteinExistence type="predicted"/>
<evidence type="ECO:0008006" key="3">
    <source>
        <dbReference type="Google" id="ProtNLM"/>
    </source>
</evidence>
<protein>
    <recommendedName>
        <fullName evidence="3">Red chlorophyll catabolite reductase</fullName>
    </recommendedName>
</protein>
<organism evidence="1 2">
    <name type="scientific">Linum tenue</name>
    <dbReference type="NCBI Taxonomy" id="586396"/>
    <lineage>
        <taxon>Eukaryota</taxon>
        <taxon>Viridiplantae</taxon>
        <taxon>Streptophyta</taxon>
        <taxon>Embryophyta</taxon>
        <taxon>Tracheophyta</taxon>
        <taxon>Spermatophyta</taxon>
        <taxon>Magnoliopsida</taxon>
        <taxon>eudicotyledons</taxon>
        <taxon>Gunneridae</taxon>
        <taxon>Pentapetalae</taxon>
        <taxon>rosids</taxon>
        <taxon>fabids</taxon>
        <taxon>Malpighiales</taxon>
        <taxon>Linaceae</taxon>
        <taxon>Linum</taxon>
    </lineage>
</organism>
<dbReference type="PANTHER" id="PTHR34685:SF2">
    <property type="entry name" value="RED CHLOROPHYLL CATABOLITE REDUCTASE, CHLOROPLASTIC"/>
    <property type="match status" value="1"/>
</dbReference>
<name>A0AAV0LA29_9ROSI</name>
<dbReference type="InterPro" id="IPR009439">
    <property type="entry name" value="RCC_reductase"/>
</dbReference>
<dbReference type="GO" id="GO:0009507">
    <property type="term" value="C:chloroplast"/>
    <property type="evidence" value="ECO:0007669"/>
    <property type="project" value="TreeGrafter"/>
</dbReference>
<dbReference type="Proteomes" id="UP001154282">
    <property type="component" value="Unassembled WGS sequence"/>
</dbReference>